<sequence length="141" mass="16027">MHSPFLRFFYEEQTKVQTKNCCKAMPGGRGKLTGRDGKPFVKGDPRINRKGRPPKLPDLQELLARVLSEQKEKKTAMELILLTLKEKALKGDLRAGEMLKDWAYGKAKQVQEVDVTLEKLEKLDDESLTALCNKLIEKQNG</sequence>
<dbReference type="EMBL" id="MFJA01000024">
    <property type="protein sequence ID" value="OGG03438.1"/>
    <property type="molecule type" value="Genomic_DNA"/>
</dbReference>
<dbReference type="InterPro" id="IPR043736">
    <property type="entry name" value="DUF5681"/>
</dbReference>
<feature type="compositionally biased region" description="Basic and acidic residues" evidence="1">
    <location>
        <begin position="33"/>
        <end position="47"/>
    </location>
</feature>
<evidence type="ECO:0000259" key="2">
    <source>
        <dbReference type="Pfam" id="PF18932"/>
    </source>
</evidence>
<feature type="region of interest" description="Disordered" evidence="1">
    <location>
        <begin position="27"/>
        <end position="55"/>
    </location>
</feature>
<reference evidence="3 4" key="1">
    <citation type="journal article" date="2016" name="Nat. Commun.">
        <title>Thousands of microbial genomes shed light on interconnected biogeochemical processes in an aquifer system.</title>
        <authorList>
            <person name="Anantharaman K."/>
            <person name="Brown C.T."/>
            <person name="Hug L.A."/>
            <person name="Sharon I."/>
            <person name="Castelle C.J."/>
            <person name="Probst A.J."/>
            <person name="Thomas B.C."/>
            <person name="Singh A."/>
            <person name="Wilkins M.J."/>
            <person name="Karaoz U."/>
            <person name="Brodie E.L."/>
            <person name="Williams K.H."/>
            <person name="Hubbard S.S."/>
            <person name="Banfield J.F."/>
        </authorList>
    </citation>
    <scope>NUCLEOTIDE SEQUENCE [LARGE SCALE GENOMIC DNA]</scope>
</reference>
<gene>
    <name evidence="3" type="ORF">A2W14_02895</name>
</gene>
<evidence type="ECO:0000313" key="4">
    <source>
        <dbReference type="Proteomes" id="UP000176665"/>
    </source>
</evidence>
<organism evidence="3 4">
    <name type="scientific">Candidatus Gottesmanbacteria bacterium RBG_16_37_8</name>
    <dbReference type="NCBI Taxonomy" id="1798371"/>
    <lineage>
        <taxon>Bacteria</taxon>
        <taxon>Candidatus Gottesmaniibacteriota</taxon>
    </lineage>
</organism>
<dbReference type="Pfam" id="PF18932">
    <property type="entry name" value="DUF5681"/>
    <property type="match status" value="1"/>
</dbReference>
<dbReference type="AlphaFoldDB" id="A0A1F5YT94"/>
<dbReference type="STRING" id="1798371.A2W14_02895"/>
<evidence type="ECO:0000256" key="1">
    <source>
        <dbReference type="SAM" id="MobiDB-lite"/>
    </source>
</evidence>
<proteinExistence type="predicted"/>
<accession>A0A1F5YT94</accession>
<protein>
    <recommendedName>
        <fullName evidence="2">DUF5681 domain-containing protein</fullName>
    </recommendedName>
</protein>
<comment type="caution">
    <text evidence="3">The sequence shown here is derived from an EMBL/GenBank/DDBJ whole genome shotgun (WGS) entry which is preliminary data.</text>
</comment>
<feature type="domain" description="DUF5681" evidence="2">
    <location>
        <begin position="48"/>
        <end position="104"/>
    </location>
</feature>
<name>A0A1F5YT94_9BACT</name>
<evidence type="ECO:0000313" key="3">
    <source>
        <dbReference type="EMBL" id="OGG03438.1"/>
    </source>
</evidence>
<dbReference type="Proteomes" id="UP000176665">
    <property type="component" value="Unassembled WGS sequence"/>
</dbReference>